<comment type="caution">
    <text evidence="6">The sequence shown here is derived from an EMBL/GenBank/DDBJ whole genome shotgun (WGS) entry which is preliminary data.</text>
</comment>
<evidence type="ECO:0000256" key="1">
    <source>
        <dbReference type="ARBA" id="ARBA00021292"/>
    </source>
</evidence>
<dbReference type="Pfam" id="PF00534">
    <property type="entry name" value="Glycos_transf_1"/>
    <property type="match status" value="1"/>
</dbReference>
<evidence type="ECO:0000256" key="3">
    <source>
        <dbReference type="ARBA" id="ARBA00022679"/>
    </source>
</evidence>
<dbReference type="EMBL" id="BNAI01000005">
    <property type="protein sequence ID" value="GHF21979.1"/>
    <property type="molecule type" value="Genomic_DNA"/>
</dbReference>
<keyword evidence="2" id="KW-0328">Glycosyltransferase</keyword>
<dbReference type="AlphaFoldDB" id="A0A8J3GS70"/>
<reference evidence="6" key="1">
    <citation type="journal article" date="2014" name="Int. J. Syst. Evol. Microbiol.">
        <title>Complete genome sequence of Corynebacterium casei LMG S-19264T (=DSM 44701T), isolated from a smear-ripened cheese.</title>
        <authorList>
            <consortium name="US DOE Joint Genome Institute (JGI-PGF)"/>
            <person name="Walter F."/>
            <person name="Albersmeier A."/>
            <person name="Kalinowski J."/>
            <person name="Ruckert C."/>
        </authorList>
    </citation>
    <scope>NUCLEOTIDE SEQUENCE</scope>
    <source>
        <strain evidence="6">CGMCC 1.16548</strain>
    </source>
</reference>
<dbReference type="PANTHER" id="PTHR45947:SF3">
    <property type="entry name" value="SULFOQUINOVOSYL TRANSFERASE SQD2"/>
    <property type="match status" value="1"/>
</dbReference>
<feature type="domain" description="Glycosyl transferase family 1" evidence="4">
    <location>
        <begin position="172"/>
        <end position="315"/>
    </location>
</feature>
<keyword evidence="7" id="KW-1185">Reference proteome</keyword>
<dbReference type="Proteomes" id="UP000617531">
    <property type="component" value="Unassembled WGS sequence"/>
</dbReference>
<evidence type="ECO:0000313" key="7">
    <source>
        <dbReference type="Proteomes" id="UP000617531"/>
    </source>
</evidence>
<dbReference type="GO" id="GO:0016757">
    <property type="term" value="F:glycosyltransferase activity"/>
    <property type="evidence" value="ECO:0007669"/>
    <property type="project" value="UniProtKB-KW"/>
</dbReference>
<keyword evidence="3 6" id="KW-0808">Transferase</keyword>
<reference evidence="6" key="2">
    <citation type="submission" date="2020-09" db="EMBL/GenBank/DDBJ databases">
        <authorList>
            <person name="Sun Q."/>
            <person name="Zhou Y."/>
        </authorList>
    </citation>
    <scope>NUCLEOTIDE SEQUENCE</scope>
    <source>
        <strain evidence="6">CGMCC 1.16548</strain>
    </source>
</reference>
<proteinExistence type="predicted"/>
<dbReference type="Gene3D" id="3.40.50.2000">
    <property type="entry name" value="Glycogen Phosphorylase B"/>
    <property type="match status" value="2"/>
</dbReference>
<evidence type="ECO:0000259" key="5">
    <source>
        <dbReference type="Pfam" id="PF13439"/>
    </source>
</evidence>
<dbReference type="CDD" id="cd03801">
    <property type="entry name" value="GT4_PimA-like"/>
    <property type="match status" value="1"/>
</dbReference>
<gene>
    <name evidence="6" type="ORF">GCM10011600_23810</name>
</gene>
<evidence type="ECO:0000256" key="2">
    <source>
        <dbReference type="ARBA" id="ARBA00022676"/>
    </source>
</evidence>
<evidence type="ECO:0000313" key="6">
    <source>
        <dbReference type="EMBL" id="GHF21979.1"/>
    </source>
</evidence>
<dbReference type="GO" id="GO:1901137">
    <property type="term" value="P:carbohydrate derivative biosynthetic process"/>
    <property type="evidence" value="ECO:0007669"/>
    <property type="project" value="UniProtKB-ARBA"/>
</dbReference>
<feature type="domain" description="Glycosyltransferase subfamily 4-like N-terminal" evidence="5">
    <location>
        <begin position="15"/>
        <end position="149"/>
    </location>
</feature>
<dbReference type="Pfam" id="PF13439">
    <property type="entry name" value="Glyco_transf_4"/>
    <property type="match status" value="1"/>
</dbReference>
<sequence length="342" mass="36747">MTAMRVLHVTEALGGGVQSAIANYVDHLPEVEHAVFSRARDGQSTYSWSRPVEHEHYAGGLAGFFVRLVRKVRQERPDIVHLHSSFAGAARAVLPLGTAIVYSPHCYAMERRDLGAVPRAGFAAIEWLLARRTRAVVAVSGREASLSRRLSSRVPVALALNPAPFEAPATRAPPSDPAEVVMVGRISPQKDPGLFAAVAASTREQPWRYVWIGDGDPDARDALVRAGVEVTGWTPPEQAARRVAQARLYLHSAAWEGGPLSTIEAATLGTPVLARDIPSMNSLGYALAGERPDQLAGAVTRYFSDPAYARRVARRTAAVAVVSSATAMTTAVRDAYARASTR</sequence>
<protein>
    <recommendedName>
        <fullName evidence="1">D-inositol 3-phosphate glycosyltransferase</fullName>
    </recommendedName>
</protein>
<dbReference type="InterPro" id="IPR050194">
    <property type="entry name" value="Glycosyltransferase_grp1"/>
</dbReference>
<dbReference type="PANTHER" id="PTHR45947">
    <property type="entry name" value="SULFOQUINOVOSYL TRANSFERASE SQD2"/>
    <property type="match status" value="1"/>
</dbReference>
<dbReference type="SUPFAM" id="SSF53756">
    <property type="entry name" value="UDP-Glycosyltransferase/glycogen phosphorylase"/>
    <property type="match status" value="1"/>
</dbReference>
<dbReference type="InterPro" id="IPR001296">
    <property type="entry name" value="Glyco_trans_1"/>
</dbReference>
<name>A0A8J3GS70_9MICO</name>
<evidence type="ECO:0000259" key="4">
    <source>
        <dbReference type="Pfam" id="PF00534"/>
    </source>
</evidence>
<dbReference type="InterPro" id="IPR028098">
    <property type="entry name" value="Glyco_trans_4-like_N"/>
</dbReference>
<organism evidence="6 7">
    <name type="scientific">Pseudolysinimonas yzui</name>
    <dbReference type="NCBI Taxonomy" id="2708254"/>
    <lineage>
        <taxon>Bacteria</taxon>
        <taxon>Bacillati</taxon>
        <taxon>Actinomycetota</taxon>
        <taxon>Actinomycetes</taxon>
        <taxon>Micrococcales</taxon>
        <taxon>Microbacteriaceae</taxon>
        <taxon>Pseudolysinimonas</taxon>
    </lineage>
</organism>
<accession>A0A8J3GS70</accession>